<protein>
    <submittedName>
        <fullName evidence="7">DNA-binding SARP family transcriptional activator/tetratricopeptide (TPR) repeat protein/energy-coupling factor transporter ATP-binding protein EcfA2</fullName>
    </submittedName>
</protein>
<dbReference type="InterPro" id="IPR036388">
    <property type="entry name" value="WH-like_DNA-bd_sf"/>
</dbReference>
<dbReference type="InterPro" id="IPR001867">
    <property type="entry name" value="OmpR/PhoB-type_DNA-bd"/>
</dbReference>
<dbReference type="RefSeq" id="WP_086786760.1">
    <property type="nucleotide sequence ID" value="NZ_JAGIOO010000001.1"/>
</dbReference>
<dbReference type="SUPFAM" id="SSF52540">
    <property type="entry name" value="P-loop containing nucleoside triphosphate hydrolases"/>
    <property type="match status" value="1"/>
</dbReference>
<dbReference type="Gene3D" id="1.25.40.10">
    <property type="entry name" value="Tetratricopeptide repeat domain"/>
    <property type="match status" value="2"/>
</dbReference>
<dbReference type="SMART" id="SM01043">
    <property type="entry name" value="BTAD"/>
    <property type="match status" value="1"/>
</dbReference>
<dbReference type="InterPro" id="IPR011990">
    <property type="entry name" value="TPR-like_helical_dom_sf"/>
</dbReference>
<evidence type="ECO:0000256" key="1">
    <source>
        <dbReference type="ARBA" id="ARBA00005820"/>
    </source>
</evidence>
<dbReference type="CDD" id="cd15831">
    <property type="entry name" value="BTAD"/>
    <property type="match status" value="1"/>
</dbReference>
<dbReference type="Gene3D" id="3.40.50.300">
    <property type="entry name" value="P-loop containing nucleotide triphosphate hydrolases"/>
    <property type="match status" value="1"/>
</dbReference>
<dbReference type="PROSITE" id="PS51755">
    <property type="entry name" value="OMPR_PHOB"/>
    <property type="match status" value="1"/>
</dbReference>
<dbReference type="PANTHER" id="PTHR35807:SF1">
    <property type="entry name" value="TRANSCRIPTIONAL REGULATOR REDD"/>
    <property type="match status" value="1"/>
</dbReference>
<keyword evidence="2" id="KW-0805">Transcription regulation</keyword>
<dbReference type="InterPro" id="IPR016032">
    <property type="entry name" value="Sig_transdc_resp-reg_C-effctor"/>
</dbReference>
<keyword evidence="4" id="KW-0804">Transcription</keyword>
<dbReference type="Proteomes" id="UP001519363">
    <property type="component" value="Unassembled WGS sequence"/>
</dbReference>
<name>A0ABS5A4E8_9PSEU</name>
<reference evidence="7 8" key="1">
    <citation type="submission" date="2021-03" db="EMBL/GenBank/DDBJ databases">
        <title>Sequencing the genomes of 1000 actinobacteria strains.</title>
        <authorList>
            <person name="Klenk H.-P."/>
        </authorList>
    </citation>
    <scope>NUCLEOTIDE SEQUENCE [LARGE SCALE GENOMIC DNA]</scope>
    <source>
        <strain evidence="7 8">DSM 44580</strain>
    </source>
</reference>
<organism evidence="7 8">
    <name type="scientific">Crossiella equi</name>
    <dbReference type="NCBI Taxonomy" id="130796"/>
    <lineage>
        <taxon>Bacteria</taxon>
        <taxon>Bacillati</taxon>
        <taxon>Actinomycetota</taxon>
        <taxon>Actinomycetes</taxon>
        <taxon>Pseudonocardiales</taxon>
        <taxon>Pseudonocardiaceae</taxon>
        <taxon>Crossiella</taxon>
    </lineage>
</organism>
<accession>A0ABS5A4E8</accession>
<feature type="domain" description="OmpR/PhoB-type" evidence="6">
    <location>
        <begin position="1"/>
        <end position="101"/>
    </location>
</feature>
<dbReference type="InterPro" id="IPR005158">
    <property type="entry name" value="BTAD"/>
</dbReference>
<dbReference type="InterPro" id="IPR003593">
    <property type="entry name" value="AAA+_ATPase"/>
</dbReference>
<dbReference type="EMBL" id="JAGIOO010000001">
    <property type="protein sequence ID" value="MBP2471416.1"/>
    <property type="molecule type" value="Genomic_DNA"/>
</dbReference>
<dbReference type="Pfam" id="PF00486">
    <property type="entry name" value="Trans_reg_C"/>
    <property type="match status" value="1"/>
</dbReference>
<keyword evidence="8" id="KW-1185">Reference proteome</keyword>
<evidence type="ECO:0000256" key="4">
    <source>
        <dbReference type="ARBA" id="ARBA00023163"/>
    </source>
</evidence>
<dbReference type="SMART" id="SM00382">
    <property type="entry name" value="AAA"/>
    <property type="match status" value="1"/>
</dbReference>
<dbReference type="SUPFAM" id="SSF46894">
    <property type="entry name" value="C-terminal effector domain of the bipartite response regulators"/>
    <property type="match status" value="1"/>
</dbReference>
<keyword evidence="3 5" id="KW-0238">DNA-binding</keyword>
<evidence type="ECO:0000256" key="2">
    <source>
        <dbReference type="ARBA" id="ARBA00023015"/>
    </source>
</evidence>
<comment type="caution">
    <text evidence="7">The sequence shown here is derived from an EMBL/GenBank/DDBJ whole genome shotgun (WGS) entry which is preliminary data.</text>
</comment>
<dbReference type="PRINTS" id="PR00364">
    <property type="entry name" value="DISEASERSIST"/>
</dbReference>
<dbReference type="SUPFAM" id="SSF48452">
    <property type="entry name" value="TPR-like"/>
    <property type="match status" value="2"/>
</dbReference>
<dbReference type="InterPro" id="IPR027417">
    <property type="entry name" value="P-loop_NTPase"/>
</dbReference>
<dbReference type="Gene3D" id="1.10.10.10">
    <property type="entry name" value="Winged helix-like DNA-binding domain superfamily/Winged helix DNA-binding domain"/>
    <property type="match status" value="1"/>
</dbReference>
<evidence type="ECO:0000259" key="6">
    <source>
        <dbReference type="PROSITE" id="PS51755"/>
    </source>
</evidence>
<dbReference type="GO" id="GO:0003677">
    <property type="term" value="F:DNA binding"/>
    <property type="evidence" value="ECO:0007669"/>
    <property type="project" value="UniProtKB-KW"/>
</dbReference>
<dbReference type="GO" id="GO:0005524">
    <property type="term" value="F:ATP binding"/>
    <property type="evidence" value="ECO:0007669"/>
    <property type="project" value="UniProtKB-KW"/>
</dbReference>
<evidence type="ECO:0000313" key="7">
    <source>
        <dbReference type="EMBL" id="MBP2471416.1"/>
    </source>
</evidence>
<gene>
    <name evidence="7" type="ORF">JOF53_000288</name>
</gene>
<proteinExistence type="inferred from homology"/>
<keyword evidence="7" id="KW-0067">ATP-binding</keyword>
<dbReference type="Pfam" id="PF03704">
    <property type="entry name" value="BTAD"/>
    <property type="match status" value="1"/>
</dbReference>
<dbReference type="SMART" id="SM00862">
    <property type="entry name" value="Trans_reg_C"/>
    <property type="match status" value="1"/>
</dbReference>
<evidence type="ECO:0000256" key="5">
    <source>
        <dbReference type="PROSITE-ProRule" id="PRU01091"/>
    </source>
</evidence>
<evidence type="ECO:0000313" key="8">
    <source>
        <dbReference type="Proteomes" id="UP001519363"/>
    </source>
</evidence>
<feature type="DNA-binding region" description="OmpR/PhoB-type" evidence="5">
    <location>
        <begin position="1"/>
        <end position="101"/>
    </location>
</feature>
<comment type="similarity">
    <text evidence="1">Belongs to the AfsR/DnrI/RedD regulatory family.</text>
</comment>
<keyword evidence="7" id="KW-0547">Nucleotide-binding</keyword>
<dbReference type="InterPro" id="IPR051677">
    <property type="entry name" value="AfsR-DnrI-RedD_regulator"/>
</dbReference>
<dbReference type="PANTHER" id="PTHR35807">
    <property type="entry name" value="TRANSCRIPTIONAL REGULATOR REDD-RELATED"/>
    <property type="match status" value="1"/>
</dbReference>
<evidence type="ECO:0000256" key="3">
    <source>
        <dbReference type="ARBA" id="ARBA00023125"/>
    </source>
</evidence>
<sequence>MTDLDFRLLGPLEIRIGGRTVEVTAAKHRVVLACLLWRAGRTVPVRELIANLWPDQPPAGARATVQSYISRLRRQLGEDLLATGTDGYRLTVPPESVDLHRFRALLAGGPDERGRLHTALGLWRGTALQGVPAARLLTYEVPALAADHLRTLERRVELDLAHNDTGLVAELSMLTGRHPGHEPFWRLLMLALARANRQGEALTAYQRARQALAAELGTGPGPALRAAYQSVLAGESRGPATSGWHPVHQLPGDLPGFVGRTELLAELTAALRPGAAVLLAGPPGVGKTALAVHLAHRLRARYPDGALHVNLHGYRPGPPVTPEALLGRLLRGIGVPADALPETRAELAELFRTRTRGRRLLVLLDNLVDPDLLPPMPSDGVLLATSRAELTLPGVRVTRVGVLLTREGGDLLASLVGADQVAAHPEAAGELLELCGGLPLALRIAAANAVHEGDLAAHVKRLKGTNRLAALAIDGDPDAAVHTAFALSCQRLSAPACRLFRLHGLLPGPDLTAPAASALIGADAGPLLAELTTAGLLTRDGDRYRSHDLLRLYAAGLAAQDTDAPAALAALTEHYAHTAASASPRWLSEERANLLAAVRYASEHGPHRTAHRLAAALVPDLDRHSLTAELTAVCEAGRRAAHADGDPEAEAALAQAQGEHLLTLTHYVAAREPLALARELTADPARLRALEIAELMISLTGLDGWASPVAAAERILREATEADDPDSAVGAVHLLAVTAWVSGDLAELVRQCERGLAMTEDPARRVDFLIPRAGAHWDRGELAVAAERYRETAELAERAGARRAALLARVNQAQVLVDDGRDEEALAVAHAVFPEISTQPDDHLLAQVLAVFGALHTRAGDYTAALGCHEEALAALGDGSGLLSVHVRTQRAEALRRAGRAEEALPEVLAVAGELSRPELAVLVGPCLLELASVHAALGRTAEAVTFARRSRDAYEKFGNGWGVRRTTRFLTGLVRA</sequence>